<dbReference type="PANTHER" id="PTHR42951:SF14">
    <property type="entry name" value="METALLO-BETA-LACTAMASE SUPERFAMILY PROTEIN"/>
    <property type="match status" value="1"/>
</dbReference>
<dbReference type="PANTHER" id="PTHR42951">
    <property type="entry name" value="METALLO-BETA-LACTAMASE DOMAIN-CONTAINING"/>
    <property type="match status" value="1"/>
</dbReference>
<reference evidence="2 3" key="1">
    <citation type="submission" date="2021-05" db="EMBL/GenBank/DDBJ databases">
        <title>Novel Bacillus species.</title>
        <authorList>
            <person name="Liu G."/>
        </authorList>
    </citation>
    <scope>NUCLEOTIDE SEQUENCE [LARGE SCALE GENOMIC DNA]</scope>
    <source>
        <strain evidence="3">FJAT-49780</strain>
    </source>
</reference>
<dbReference type="SMART" id="SM00849">
    <property type="entry name" value="Lactamase_B"/>
    <property type="match status" value="1"/>
</dbReference>
<feature type="domain" description="Metallo-beta-lactamase" evidence="1">
    <location>
        <begin position="15"/>
        <end position="204"/>
    </location>
</feature>
<name>A0A942T9J0_9BACI</name>
<organism evidence="2 3">
    <name type="scientific">Lederbergia citri</name>
    <dbReference type="NCBI Taxonomy" id="2833580"/>
    <lineage>
        <taxon>Bacteria</taxon>
        <taxon>Bacillati</taxon>
        <taxon>Bacillota</taxon>
        <taxon>Bacilli</taxon>
        <taxon>Bacillales</taxon>
        <taxon>Bacillaceae</taxon>
        <taxon>Lederbergia</taxon>
    </lineage>
</organism>
<dbReference type="InterPro" id="IPR001279">
    <property type="entry name" value="Metallo-B-lactamas"/>
</dbReference>
<dbReference type="EMBL" id="JAGYPG010000001">
    <property type="protein sequence ID" value="MBS4193675.1"/>
    <property type="molecule type" value="Genomic_DNA"/>
</dbReference>
<dbReference type="SUPFAM" id="SSF56281">
    <property type="entry name" value="Metallo-hydrolase/oxidoreductase"/>
    <property type="match status" value="1"/>
</dbReference>
<evidence type="ECO:0000259" key="1">
    <source>
        <dbReference type="SMART" id="SM00849"/>
    </source>
</evidence>
<accession>A0A942T9J0</accession>
<dbReference type="CDD" id="cd07743">
    <property type="entry name" value="metallo-hydrolase-like_MBL-fold"/>
    <property type="match status" value="1"/>
</dbReference>
<gene>
    <name evidence="2" type="ORF">KHA97_01145</name>
</gene>
<dbReference type="InterPro" id="IPR036866">
    <property type="entry name" value="RibonucZ/Hydroxyglut_hydro"/>
</dbReference>
<dbReference type="RefSeq" id="WP_213122967.1">
    <property type="nucleotide sequence ID" value="NZ_JAGYPG010000001.1"/>
</dbReference>
<comment type="caution">
    <text evidence="2">The sequence shown here is derived from an EMBL/GenBank/DDBJ whole genome shotgun (WGS) entry which is preliminary data.</text>
</comment>
<evidence type="ECO:0000313" key="2">
    <source>
        <dbReference type="EMBL" id="MBS4193675.1"/>
    </source>
</evidence>
<evidence type="ECO:0000313" key="3">
    <source>
        <dbReference type="Proteomes" id="UP000681414"/>
    </source>
</evidence>
<protein>
    <submittedName>
        <fullName evidence="2">MBL fold metallo-hydrolase</fullName>
    </submittedName>
</protein>
<dbReference type="Pfam" id="PF00753">
    <property type="entry name" value="Lactamase_B"/>
    <property type="match status" value="1"/>
</dbReference>
<dbReference type="AlphaFoldDB" id="A0A942T9J0"/>
<dbReference type="Proteomes" id="UP000681414">
    <property type="component" value="Unassembled WGS sequence"/>
</dbReference>
<dbReference type="Gene3D" id="3.60.15.10">
    <property type="entry name" value="Ribonuclease Z/Hydroxyacylglutathione hydrolase-like"/>
    <property type="match status" value="1"/>
</dbReference>
<sequence length="305" mass="34539">MLTQITDSCFYMKGHVNIGYITKNGKGLLIDSGLDKGAAKRIIKILKENQLPLHYCIITHGHVDHYGGAKYLKNEMEIEFFSTKIESSFVQNPVLEPIYLWNGAMPIKELRNKFLEGEETDIFGFLNEGIQKIGPFTFEVMPFPGHSYGQIGILIDDVLFAADSYFGVDVLNKHKVPFIVDAKATIETLEKINDLDCLGALPGHGDFEAKFKSTIQANKKCHENILAFLLSSIEKEENGVYMEDLQTIFFQQYELSPANIGSWLLYRTSFTSYISTLIEKGLVSISIKDYKLWLQNTKIIEPRSS</sequence>
<proteinExistence type="predicted"/>
<dbReference type="InterPro" id="IPR050855">
    <property type="entry name" value="NDM-1-like"/>
</dbReference>
<keyword evidence="3" id="KW-1185">Reference proteome</keyword>